<dbReference type="SUPFAM" id="SSF58104">
    <property type="entry name" value="Methyl-accepting chemotaxis protein (MCP) signaling domain"/>
    <property type="match status" value="1"/>
</dbReference>
<keyword evidence="6" id="KW-1133">Transmembrane helix</keyword>
<dbReference type="GO" id="GO:0007165">
    <property type="term" value="P:signal transduction"/>
    <property type="evidence" value="ECO:0007669"/>
    <property type="project" value="UniProtKB-KW"/>
</dbReference>
<keyword evidence="4" id="KW-0175">Coiled coil</keyword>
<evidence type="ECO:0000256" key="3">
    <source>
        <dbReference type="PROSITE-ProRule" id="PRU00284"/>
    </source>
</evidence>
<evidence type="ECO:0000256" key="6">
    <source>
        <dbReference type="SAM" id="Phobius"/>
    </source>
</evidence>
<evidence type="ECO:0000256" key="1">
    <source>
        <dbReference type="ARBA" id="ARBA00004370"/>
    </source>
</evidence>
<dbReference type="GO" id="GO:0016020">
    <property type="term" value="C:membrane"/>
    <property type="evidence" value="ECO:0007669"/>
    <property type="project" value="UniProtKB-SubCell"/>
</dbReference>
<dbReference type="PANTHER" id="PTHR32089">
    <property type="entry name" value="METHYL-ACCEPTING CHEMOTAXIS PROTEIN MCPB"/>
    <property type="match status" value="1"/>
</dbReference>
<dbReference type="PROSITE" id="PS50111">
    <property type="entry name" value="CHEMOTAXIS_TRANSDUC_2"/>
    <property type="match status" value="1"/>
</dbReference>
<feature type="compositionally biased region" description="Basic and acidic residues" evidence="5">
    <location>
        <begin position="65"/>
        <end position="82"/>
    </location>
</feature>
<evidence type="ECO:0000259" key="7">
    <source>
        <dbReference type="PROSITE" id="PS50111"/>
    </source>
</evidence>
<name>A0A1H7FA86_9GAMM</name>
<feature type="domain" description="Methyl-accepting transducer" evidence="7">
    <location>
        <begin position="100"/>
        <end position="319"/>
    </location>
</feature>
<keyword evidence="2 3" id="KW-0807">Transducer</keyword>
<feature type="region of interest" description="Disordered" evidence="5">
    <location>
        <begin position="368"/>
        <end position="388"/>
    </location>
</feature>
<evidence type="ECO:0000313" key="9">
    <source>
        <dbReference type="Proteomes" id="UP000199256"/>
    </source>
</evidence>
<organism evidence="8 9">
    <name type="scientific">Ectothiorhodospira marina</name>
    <dbReference type="NCBI Taxonomy" id="1396821"/>
    <lineage>
        <taxon>Bacteria</taxon>
        <taxon>Pseudomonadati</taxon>
        <taxon>Pseudomonadota</taxon>
        <taxon>Gammaproteobacteria</taxon>
        <taxon>Chromatiales</taxon>
        <taxon>Ectothiorhodospiraceae</taxon>
        <taxon>Ectothiorhodospira</taxon>
    </lineage>
</organism>
<dbReference type="AlphaFoldDB" id="A0A1H7FA86"/>
<gene>
    <name evidence="8" type="ORF">SAMN05444515_101151</name>
</gene>
<evidence type="ECO:0000256" key="2">
    <source>
        <dbReference type="ARBA" id="ARBA00023224"/>
    </source>
</evidence>
<dbReference type="InterPro" id="IPR004089">
    <property type="entry name" value="MCPsignal_dom"/>
</dbReference>
<keyword evidence="6" id="KW-0472">Membrane</keyword>
<sequence length="388" mass="42354">MATSAGFGFISQELQFLTPLITGIVGAVLLVLPLSEGMTWIAAFGVTGLGVLGAVWGLQGLPPKRTQERPESTDQPIQRDNDPAEGQLKDLCIAVAPIWSRQVASARQHTEGSVADLAQRFEYINTRLEQALTSSTVEPNSREDVPTALRECGAQLEQVLRGMQDALSVKEELLSRIGELAKFTHEMQNMATSVSAVASQTNLLALNAAIEAARAGEAGRGFAVVASEVRALSSQSDKAGKEIAAHVHAVNDAINGTRDAAEAFANRDRSLAQDAEQTIHQVMERYRDLAQNLEASTELLRKESSDVRDEVSRVIVSLQFQDRVSQVLEHVTQDIDQLTTHLRAGDASQIDPRRWLKNLERGYTTLEEHANHQARSSREPAPSGIEYF</sequence>
<keyword evidence="6" id="KW-0812">Transmembrane</keyword>
<reference evidence="9" key="1">
    <citation type="submission" date="2016-10" db="EMBL/GenBank/DDBJ databases">
        <authorList>
            <person name="Varghese N."/>
            <person name="Submissions S."/>
        </authorList>
    </citation>
    <scope>NUCLEOTIDE SEQUENCE [LARGE SCALE GENOMIC DNA]</scope>
    <source>
        <strain evidence="9">DSM 241</strain>
    </source>
</reference>
<evidence type="ECO:0000256" key="5">
    <source>
        <dbReference type="SAM" id="MobiDB-lite"/>
    </source>
</evidence>
<keyword evidence="9" id="KW-1185">Reference proteome</keyword>
<feature type="coiled-coil region" evidence="4">
    <location>
        <begin position="272"/>
        <end position="310"/>
    </location>
</feature>
<dbReference type="GO" id="GO:0006935">
    <property type="term" value="P:chemotaxis"/>
    <property type="evidence" value="ECO:0007669"/>
    <property type="project" value="UniProtKB-ARBA"/>
</dbReference>
<accession>A0A1H7FA86</accession>
<dbReference type="SMART" id="SM00283">
    <property type="entry name" value="MA"/>
    <property type="match status" value="1"/>
</dbReference>
<dbReference type="Proteomes" id="UP000199256">
    <property type="component" value="Unassembled WGS sequence"/>
</dbReference>
<dbReference type="Gene3D" id="1.10.287.950">
    <property type="entry name" value="Methyl-accepting chemotaxis protein"/>
    <property type="match status" value="1"/>
</dbReference>
<protein>
    <submittedName>
        <fullName evidence="8">Methyl-accepting chemotaxis protein</fullName>
    </submittedName>
</protein>
<dbReference type="PANTHER" id="PTHR32089:SF112">
    <property type="entry name" value="LYSOZYME-LIKE PROTEIN-RELATED"/>
    <property type="match status" value="1"/>
</dbReference>
<feature type="region of interest" description="Disordered" evidence="5">
    <location>
        <begin position="62"/>
        <end position="84"/>
    </location>
</feature>
<dbReference type="RefSeq" id="WP_090249634.1">
    <property type="nucleotide sequence ID" value="NZ_FOAA01000001.1"/>
</dbReference>
<feature type="transmembrane region" description="Helical" evidence="6">
    <location>
        <begin position="40"/>
        <end position="58"/>
    </location>
</feature>
<comment type="subcellular location">
    <subcellularLocation>
        <location evidence="1">Membrane</location>
    </subcellularLocation>
</comment>
<evidence type="ECO:0000256" key="4">
    <source>
        <dbReference type="SAM" id="Coils"/>
    </source>
</evidence>
<dbReference type="STRING" id="1396821.SAMN05444515_101151"/>
<feature type="transmembrane region" description="Helical" evidence="6">
    <location>
        <begin position="16"/>
        <end position="34"/>
    </location>
</feature>
<dbReference type="OrthoDB" id="3288815at2"/>
<evidence type="ECO:0000313" key="8">
    <source>
        <dbReference type="EMBL" id="SEK22257.1"/>
    </source>
</evidence>
<proteinExistence type="predicted"/>
<dbReference type="Pfam" id="PF00015">
    <property type="entry name" value="MCPsignal"/>
    <property type="match status" value="1"/>
</dbReference>
<dbReference type="EMBL" id="FOAA01000001">
    <property type="protein sequence ID" value="SEK22257.1"/>
    <property type="molecule type" value="Genomic_DNA"/>
</dbReference>